<organism evidence="1 2">
    <name type="scientific">Halorubrum tailed virus 27</name>
    <dbReference type="NCBI Taxonomy" id="2878008"/>
    <lineage>
        <taxon>Viruses</taxon>
        <taxon>Duplodnaviria</taxon>
        <taxon>Heunggongvirae</taxon>
        <taxon>Uroviricota</taxon>
        <taxon>Caudoviricetes</taxon>
        <taxon>Thumleimavirales</taxon>
        <taxon>Hafunaviridae</taxon>
        <taxon>Minorvirus</taxon>
        <taxon>Minorvirus thailandense</taxon>
        <taxon>Minorvirus HRTV27</taxon>
    </lineage>
</organism>
<accession>A0AAE8XYN7</accession>
<evidence type="ECO:0000313" key="2">
    <source>
        <dbReference type="Proteomes" id="UP000827260"/>
    </source>
</evidence>
<reference evidence="1" key="1">
    <citation type="submission" date="2021-05" db="EMBL/GenBank/DDBJ databases">
        <title>Diversity, taxonomy and evolution of archaeal viruses of the class Caudoviricetes.</title>
        <authorList>
            <person name="Liu Y."/>
            <person name="Demina T.A."/>
            <person name="Roux S."/>
            <person name="Aiewsakun P."/>
            <person name="Kazlauskas D."/>
            <person name="Simmonds P."/>
            <person name="Prangishvili D."/>
            <person name="Oksanen H.M."/>
            <person name="Krupovic M."/>
        </authorList>
    </citation>
    <scope>NUCLEOTIDE SEQUENCE</scope>
    <source>
        <strain evidence="1">HRTV-27/27</strain>
    </source>
</reference>
<keyword evidence="2" id="KW-1185">Reference proteome</keyword>
<gene>
    <name evidence="1" type="ORF">HRTV-27_gp67</name>
</gene>
<proteinExistence type="predicted"/>
<name>A0AAE8XYN7_9CAUD</name>
<sequence>MGDTVSVECRDCLATFRYKLTNDGRILHGCPECESDRVRQAE</sequence>
<evidence type="ECO:0000313" key="1">
    <source>
        <dbReference type="EMBL" id="UBF22760.1"/>
    </source>
</evidence>
<dbReference type="Proteomes" id="UP000827260">
    <property type="component" value="Segment"/>
</dbReference>
<dbReference type="EMBL" id="MZ334522">
    <property type="protein sequence ID" value="UBF22760.1"/>
    <property type="molecule type" value="Genomic_DNA"/>
</dbReference>
<protein>
    <submittedName>
        <fullName evidence="1">Zn finger</fullName>
    </submittedName>
</protein>